<keyword evidence="3" id="KW-1185">Reference proteome</keyword>
<evidence type="ECO:0000256" key="1">
    <source>
        <dbReference type="SAM" id="SignalP"/>
    </source>
</evidence>
<evidence type="ECO:0000313" key="3">
    <source>
        <dbReference type="Proteomes" id="UP000624419"/>
    </source>
</evidence>
<comment type="caution">
    <text evidence="2">The sequence shown here is derived from an EMBL/GenBank/DDBJ whole genome shotgun (WGS) entry which is preliminary data.</text>
</comment>
<name>A0ABR8LJ47_9ALTE</name>
<dbReference type="Proteomes" id="UP000624419">
    <property type="component" value="Unassembled WGS sequence"/>
</dbReference>
<evidence type="ECO:0000313" key="2">
    <source>
        <dbReference type="EMBL" id="MBD3585111.1"/>
    </source>
</evidence>
<sequence>MKFFVSILCVSLSGIYAHTAQADTSNLSAAVTDVAGKKICDRLQNRFRGLQQKNQNEEKVYSGTLWIHSCQVSYDDSQQNSMTLSLGINGWRWLDRKKEVLGADFSTDEFARFKVDVDLTGKVITHYAPQTKRLALWFKPQQPPKVNFKAAGDVDIDKDSMWGSALAGAATLIGQSPDTIADEKLAKKGEQRFMEKIAEGFSAAIDFCSGKVISELGQPDRKTLLGKLDKEQSSGFKNVDLAPSTFLLFGPYGEQSPSLNLVLRQDNSDEFKSKLLCVDDAVKLAEAYMTGSDRTPDVPSIDIVRENAENGDISLTGKHQTCPVVAMFATDKSVKKHAAFKFRVQDNDEPKPLAVCK</sequence>
<gene>
    <name evidence="2" type="ORF">HHX48_05105</name>
</gene>
<organism evidence="2 3">
    <name type="scientific">Salinimonas profundi</name>
    <dbReference type="NCBI Taxonomy" id="2729140"/>
    <lineage>
        <taxon>Bacteria</taxon>
        <taxon>Pseudomonadati</taxon>
        <taxon>Pseudomonadota</taxon>
        <taxon>Gammaproteobacteria</taxon>
        <taxon>Alteromonadales</taxon>
        <taxon>Alteromonadaceae</taxon>
        <taxon>Alteromonas/Salinimonas group</taxon>
        <taxon>Salinimonas</taxon>
    </lineage>
</organism>
<dbReference type="EMBL" id="JABBXD010000002">
    <property type="protein sequence ID" value="MBD3585111.1"/>
    <property type="molecule type" value="Genomic_DNA"/>
</dbReference>
<dbReference type="RefSeq" id="WP_191022864.1">
    <property type="nucleotide sequence ID" value="NZ_JABBXD010000002.1"/>
</dbReference>
<keyword evidence="1" id="KW-0732">Signal</keyword>
<feature type="signal peptide" evidence="1">
    <location>
        <begin position="1"/>
        <end position="22"/>
    </location>
</feature>
<proteinExistence type="predicted"/>
<protein>
    <submittedName>
        <fullName evidence="2">Uncharacterized protein</fullName>
    </submittedName>
</protein>
<feature type="chain" id="PRO_5046069111" evidence="1">
    <location>
        <begin position="23"/>
        <end position="357"/>
    </location>
</feature>
<accession>A0ABR8LJ47</accession>
<reference evidence="2 3" key="1">
    <citation type="submission" date="2020-04" db="EMBL/GenBank/DDBJ databases">
        <title>Salinimonas sp. HHU 13199.</title>
        <authorList>
            <person name="Cui X."/>
            <person name="Zhang D."/>
        </authorList>
    </citation>
    <scope>NUCLEOTIDE SEQUENCE [LARGE SCALE GENOMIC DNA]</scope>
    <source>
        <strain evidence="2 3">HHU 13199</strain>
    </source>
</reference>